<proteinExistence type="predicted"/>
<dbReference type="SUPFAM" id="SSF46689">
    <property type="entry name" value="Homeodomain-like"/>
    <property type="match status" value="1"/>
</dbReference>
<dbReference type="Gene3D" id="1.10.10.60">
    <property type="entry name" value="Homeodomain-like"/>
    <property type="match status" value="1"/>
</dbReference>
<sequence>MPKTKKPSLYRKTYTEANITHALDAINHGMSKRKSAAVYNIPRSTLQFCLSENFVKSKHGPNPVLSVAEENTLVDWILECQKKKNIAERVSNNISQTQEMKDKTDDNENSQKHESYDYLRNICDLDLTENSPENLQKGNLHEYLIWPKTPHRTETRNRSKKDQMPYVITFSGWKNLFNEQQEIKEKAELEKLERKQKRIENKENKLLTQKEKKPRKGISKVKIISNAILLTTENSLRSEKTEQPEDCLKMIPIHHRWLGSNQKQMVYYSHYRALVLLILVYATCVLKI</sequence>
<protein>
    <recommendedName>
        <fullName evidence="4">HTH psq-type domain-containing protein</fullName>
    </recommendedName>
</protein>
<accession>A0A8K0G7V6</accession>
<evidence type="ECO:0000256" key="3">
    <source>
        <dbReference type="SAM" id="MobiDB-lite"/>
    </source>
</evidence>
<dbReference type="InterPro" id="IPR009057">
    <property type="entry name" value="Homeodomain-like_sf"/>
</dbReference>
<evidence type="ECO:0000313" key="5">
    <source>
        <dbReference type="EMBL" id="KAF2889364.1"/>
    </source>
</evidence>
<keyword evidence="6" id="KW-1185">Reference proteome</keyword>
<keyword evidence="2" id="KW-0175">Coiled coil</keyword>
<feature type="region of interest" description="Disordered" evidence="3">
    <location>
        <begin position="91"/>
        <end position="111"/>
    </location>
</feature>
<name>A0A8K0G7V6_IGNLU</name>
<gene>
    <name evidence="5" type="ORF">ILUMI_16809</name>
</gene>
<dbReference type="Pfam" id="PF05225">
    <property type="entry name" value="HTH_psq"/>
    <property type="match status" value="1"/>
</dbReference>
<evidence type="ECO:0000256" key="1">
    <source>
        <dbReference type="ARBA" id="ARBA00004123"/>
    </source>
</evidence>
<feature type="compositionally biased region" description="Basic and acidic residues" evidence="3">
    <location>
        <begin position="99"/>
        <end position="111"/>
    </location>
</feature>
<dbReference type="Proteomes" id="UP000801492">
    <property type="component" value="Unassembled WGS sequence"/>
</dbReference>
<dbReference type="EMBL" id="VTPC01067631">
    <property type="protein sequence ID" value="KAF2889364.1"/>
    <property type="molecule type" value="Genomic_DNA"/>
</dbReference>
<dbReference type="GO" id="GO:0003677">
    <property type="term" value="F:DNA binding"/>
    <property type="evidence" value="ECO:0007669"/>
    <property type="project" value="InterPro"/>
</dbReference>
<comment type="caution">
    <text evidence="5">The sequence shown here is derived from an EMBL/GenBank/DDBJ whole genome shotgun (WGS) entry which is preliminary data.</text>
</comment>
<feature type="domain" description="HTH psq-type" evidence="4">
    <location>
        <begin position="15"/>
        <end position="52"/>
    </location>
</feature>
<reference evidence="5" key="1">
    <citation type="submission" date="2019-08" db="EMBL/GenBank/DDBJ databases">
        <title>The genome of the North American firefly Photinus pyralis.</title>
        <authorList>
            <consortium name="Photinus pyralis genome working group"/>
            <person name="Fallon T.R."/>
            <person name="Sander Lower S.E."/>
            <person name="Weng J.-K."/>
        </authorList>
    </citation>
    <scope>NUCLEOTIDE SEQUENCE</scope>
    <source>
        <strain evidence="5">TRF0915ILg1</strain>
        <tissue evidence="5">Whole body</tissue>
    </source>
</reference>
<dbReference type="AlphaFoldDB" id="A0A8K0G7V6"/>
<dbReference type="InterPro" id="IPR007889">
    <property type="entry name" value="HTH_Psq"/>
</dbReference>
<dbReference type="OrthoDB" id="6756758at2759"/>
<organism evidence="5 6">
    <name type="scientific">Ignelater luminosus</name>
    <name type="common">Cucubano</name>
    <name type="synonym">Pyrophorus luminosus</name>
    <dbReference type="NCBI Taxonomy" id="2038154"/>
    <lineage>
        <taxon>Eukaryota</taxon>
        <taxon>Metazoa</taxon>
        <taxon>Ecdysozoa</taxon>
        <taxon>Arthropoda</taxon>
        <taxon>Hexapoda</taxon>
        <taxon>Insecta</taxon>
        <taxon>Pterygota</taxon>
        <taxon>Neoptera</taxon>
        <taxon>Endopterygota</taxon>
        <taxon>Coleoptera</taxon>
        <taxon>Polyphaga</taxon>
        <taxon>Elateriformia</taxon>
        <taxon>Elateroidea</taxon>
        <taxon>Elateridae</taxon>
        <taxon>Agrypninae</taxon>
        <taxon>Pyrophorini</taxon>
        <taxon>Ignelater</taxon>
    </lineage>
</organism>
<evidence type="ECO:0000256" key="2">
    <source>
        <dbReference type="SAM" id="Coils"/>
    </source>
</evidence>
<evidence type="ECO:0000313" key="6">
    <source>
        <dbReference type="Proteomes" id="UP000801492"/>
    </source>
</evidence>
<comment type="subcellular location">
    <subcellularLocation>
        <location evidence="1">Nucleus</location>
    </subcellularLocation>
</comment>
<evidence type="ECO:0000259" key="4">
    <source>
        <dbReference type="Pfam" id="PF05225"/>
    </source>
</evidence>
<dbReference type="GO" id="GO:0005634">
    <property type="term" value="C:nucleus"/>
    <property type="evidence" value="ECO:0007669"/>
    <property type="project" value="UniProtKB-SubCell"/>
</dbReference>
<feature type="coiled-coil region" evidence="2">
    <location>
        <begin position="178"/>
        <end position="212"/>
    </location>
</feature>